<reference evidence="5" key="1">
    <citation type="submission" date="2016-10" db="EMBL/GenBank/DDBJ databases">
        <authorList>
            <person name="Varghese N."/>
            <person name="Submissions S."/>
        </authorList>
    </citation>
    <scope>NUCLEOTIDE SEQUENCE [LARGE SCALE GENOMIC DNA]</scope>
    <source>
        <strain evidence="5">DSM 18733</strain>
    </source>
</reference>
<dbReference type="PANTHER" id="PTHR10161">
    <property type="entry name" value="TARTRATE-RESISTANT ACID PHOSPHATASE TYPE 5"/>
    <property type="match status" value="1"/>
</dbReference>
<dbReference type="InterPro" id="IPR004843">
    <property type="entry name" value="Calcineurin-like_PHP"/>
</dbReference>
<dbReference type="InterPro" id="IPR029052">
    <property type="entry name" value="Metallo-depent_PP-like"/>
</dbReference>
<keyword evidence="5" id="KW-1185">Reference proteome</keyword>
<dbReference type="SUPFAM" id="SSF56300">
    <property type="entry name" value="Metallo-dependent phosphatases"/>
    <property type="match status" value="1"/>
</dbReference>
<dbReference type="RefSeq" id="WP_093332672.1">
    <property type="nucleotide sequence ID" value="NZ_FOAF01000015.1"/>
</dbReference>
<dbReference type="OrthoDB" id="333971at2"/>
<dbReference type="GO" id="GO:0016787">
    <property type="term" value="F:hydrolase activity"/>
    <property type="evidence" value="ECO:0007669"/>
    <property type="project" value="UniProtKB-KW"/>
</dbReference>
<keyword evidence="1" id="KW-0732">Signal</keyword>
<evidence type="ECO:0000259" key="3">
    <source>
        <dbReference type="Pfam" id="PF00149"/>
    </source>
</evidence>
<dbReference type="Proteomes" id="UP000199421">
    <property type="component" value="Unassembled WGS sequence"/>
</dbReference>
<dbReference type="AlphaFoldDB" id="A0A1H7Z8M2"/>
<evidence type="ECO:0000256" key="1">
    <source>
        <dbReference type="ARBA" id="ARBA00022729"/>
    </source>
</evidence>
<dbReference type="EMBL" id="FOAF01000015">
    <property type="protein sequence ID" value="SEM53827.1"/>
    <property type="molecule type" value="Genomic_DNA"/>
</dbReference>
<name>A0A1H7Z8M2_OLID1</name>
<dbReference type="Gene3D" id="3.60.21.10">
    <property type="match status" value="2"/>
</dbReference>
<dbReference type="Gene3D" id="2.40.160.50">
    <property type="entry name" value="membrane protein fhac: a member of the omp85/tpsb transporter family"/>
    <property type="match status" value="1"/>
</dbReference>
<dbReference type="InterPro" id="IPR051558">
    <property type="entry name" value="Metallophosphoesterase_PAP"/>
</dbReference>
<evidence type="ECO:0000313" key="4">
    <source>
        <dbReference type="EMBL" id="SEM53827.1"/>
    </source>
</evidence>
<feature type="domain" description="Calcineurin-like phosphoesterase" evidence="3">
    <location>
        <begin position="32"/>
        <end position="228"/>
    </location>
</feature>
<protein>
    <submittedName>
        <fullName evidence="4">Calcineurin-like phosphoesterase</fullName>
    </submittedName>
</protein>
<organism evidence="4 5">
    <name type="scientific">Olivibacter domesticus</name>
    <name type="common">Pseudosphingobacterium domesticum</name>
    <dbReference type="NCBI Taxonomy" id="407022"/>
    <lineage>
        <taxon>Bacteria</taxon>
        <taxon>Pseudomonadati</taxon>
        <taxon>Bacteroidota</taxon>
        <taxon>Sphingobacteriia</taxon>
        <taxon>Sphingobacteriales</taxon>
        <taxon>Sphingobacteriaceae</taxon>
        <taxon>Olivibacter</taxon>
    </lineage>
</organism>
<dbReference type="PANTHER" id="PTHR10161:SF14">
    <property type="entry name" value="TARTRATE-RESISTANT ACID PHOSPHATASE TYPE 5"/>
    <property type="match status" value="1"/>
</dbReference>
<accession>A0A1H7Z8M2</accession>
<evidence type="ECO:0000256" key="2">
    <source>
        <dbReference type="ARBA" id="ARBA00022801"/>
    </source>
</evidence>
<proteinExistence type="predicted"/>
<evidence type="ECO:0000313" key="5">
    <source>
        <dbReference type="Proteomes" id="UP000199421"/>
    </source>
</evidence>
<keyword evidence="2" id="KW-0378">Hydrolase</keyword>
<gene>
    <name evidence="4" type="ORF">SAMN05661044_05439</name>
</gene>
<sequence length="1209" mass="137570">MKPHLAHFALLFSLCWSFTNLRAQNIDSIKSRTIFIGDAGEINSQQEDILSNAARYIIPNKTNVVFLGDNIYPNGMALTGDQTIKHDQNILRTQFEPMRAKGAPVYFIPGNHDWDHSGKKGLEKIRAQSAFIKTFQDSLLKMVPDNGCPDPIEIQVSENVVMIVYDSEWWLFPYKKLSAGITCDCESTQEVEERMEELLYKNRDKMILLAAHHPFRSYGVHGGYYSWKDHIFPLTNLNKNLFVPLPLIGSLYPVLRSTVFLNPEDLHHPAYQQMIAKISQAFEEFPNILFIGGHEHGLQLINYQHTLQIISGAGAKTTPIKKSKNSLFKAAKPGFVAVDELLNKNIRITFYTYENNHLQEAFSYVKPYNSSATLIDSLPAALSQEDSIYTQANPTYDKVGNFHRKLFGENYRKEWAAETEVPIIRISSFEGGLTPLKRGGGMQTVSLRLEDKKGKQWVIRSVNKNTDALLPAELQQTFARDFLDDANSAQHPYSALMVPPLADAVGIPHTNPIIGIIAPDTALGVFNKIFANTLCLVEEREPLGDSDNTPKMLSKLNHDNDDTYKAKTFLRARMLDLLIGDWDRHEDQWRWKDEGKEGDKDYLPIPRDRDQAFRVTDGFFPGIASKSWVLPTLQGFSSTIKHVDYSLFKSDFLNAHPKAQFSHKEWMKMVDEFVKDITDSVLEESLRRLPSSSYKIRHDALFEKLKQRRDAIPEAMDTYYRFINNIIDIKLSDKHERVEVTDESRDALKVSVRKINKEGEVTKKLMEKVYDPDLTEEIRIYLGGGDDSVHINNSQSKIKLRIIGGQGSKDYHIDTAANNIKLYDVASRTSFSGHTEKLRRHLSNDSANTAFVPVNLYNVWMPLVTLGYNADDGLMVGGGFRYTHQRGFRKTPFTNRQQLLVSGAFATGAVKVRYHGLWKELIGKADLRLDVHINAPNNTQNFFGLGNTSVYDKDQHNVRYYRARFNLYEVQSALQWTPSENATLSIGPAFQLYYYDSDDNEGRFINNTSQLHTYDSLTIAKDKTFAGIYARFIKDSRNSALLTTDGGYFRFDVNGYKGLNSFSKSFLQAKVEMAVYKSFFQKAIVIANRIGGGATFGKTTFYQALFLGGQENLWGYRQYRFAGEQLFFNNFEARIKLAQIGSYIVPGQLGIIGFYDIGKVWAEGLNSERIHQGTGGGFYYAPARIALLQFVFGHSREGWYPYFTMGFRF</sequence>
<dbReference type="STRING" id="407022.SAMN05661044_05439"/>
<dbReference type="Pfam" id="PF00149">
    <property type="entry name" value="Metallophos"/>
    <property type="match status" value="1"/>
</dbReference>